<name>A0A0B6YMX0_9EUPU</name>
<organism evidence="1">
    <name type="scientific">Arion vulgaris</name>
    <dbReference type="NCBI Taxonomy" id="1028688"/>
    <lineage>
        <taxon>Eukaryota</taxon>
        <taxon>Metazoa</taxon>
        <taxon>Spiralia</taxon>
        <taxon>Lophotrochozoa</taxon>
        <taxon>Mollusca</taxon>
        <taxon>Gastropoda</taxon>
        <taxon>Heterobranchia</taxon>
        <taxon>Euthyneura</taxon>
        <taxon>Panpulmonata</taxon>
        <taxon>Eupulmonata</taxon>
        <taxon>Stylommatophora</taxon>
        <taxon>Helicina</taxon>
        <taxon>Arionoidea</taxon>
        <taxon>Arionidae</taxon>
        <taxon>Arion</taxon>
    </lineage>
</organism>
<protein>
    <submittedName>
        <fullName evidence="1">Uncharacterized protein</fullName>
    </submittedName>
</protein>
<sequence>LFEEGAVSSLWLEVVERATKFLHFVVAGDLNGGAGGGHGVSSKIPAQDQQIALCLTLEMAVQKGTLSSVLQAVLLLLNLWNNSHHDYDNRVSSSLVSAPLVPLLKRFEGIQNAKSKTSHNVKWEEHMVSPTECFLQHLTYPEHEETPVDLRQSAVVIMSHLDRLATPYLPTSSTHKSQCQ</sequence>
<dbReference type="EMBL" id="HACG01009965">
    <property type="protein sequence ID" value="CEK56830.1"/>
    <property type="molecule type" value="Transcribed_RNA"/>
</dbReference>
<accession>A0A0B6YMX0</accession>
<reference evidence="1" key="1">
    <citation type="submission" date="2014-12" db="EMBL/GenBank/DDBJ databases">
        <title>Insight into the proteome of Arion vulgaris.</title>
        <authorList>
            <person name="Aradska J."/>
            <person name="Bulat T."/>
            <person name="Smidak R."/>
            <person name="Sarate P."/>
            <person name="Gangsoo J."/>
            <person name="Sialana F."/>
            <person name="Bilban M."/>
            <person name="Lubec G."/>
        </authorList>
    </citation>
    <scope>NUCLEOTIDE SEQUENCE</scope>
    <source>
        <tissue evidence="1">Skin</tissue>
    </source>
</reference>
<proteinExistence type="predicted"/>
<gene>
    <name evidence="1" type="primary">ORF28622</name>
</gene>
<dbReference type="AlphaFoldDB" id="A0A0B6YMX0"/>
<feature type="non-terminal residue" evidence="1">
    <location>
        <position position="180"/>
    </location>
</feature>
<feature type="non-terminal residue" evidence="1">
    <location>
        <position position="1"/>
    </location>
</feature>
<evidence type="ECO:0000313" key="1">
    <source>
        <dbReference type="EMBL" id="CEK56830.1"/>
    </source>
</evidence>